<sequence>MTPKNRLSQLAAVVLTVLGANVVAVQAQAEADTEQTSAKSLQFTLITGEKVAAIAKPDGKLAGVRLLNDDGSEQVTSIYEIAGEQYIITPKSQALIDSRLVDQELFNISKLFAAGYDDASTEQLPVIIKYRSGTLAGSAVPVAPMGAEVNSEYELIDSASVGISKQDAASVWQSLADDVTVESVWLDAMVYGDKAPANAAVLTPTVPLTGVYGPLAAAYNGYGVTVAVLDTGYDTEHNDLAGQVIAAKDFTYSSNGVDDMNSHGTHTASTIAGTGVESGGKWVGMAPGAKLLVGKVLSNTGGGSTSGILNGMQWAVAEGAQVVSMSLGGSGSGSSCSGPLVDMLEALSNQALFVVSAGNSYTRETIGIPGCAPSALTVAALDRNNETAFFSSRGPSPDGHSAKPDIASQGVDVVAAASGGFGATGYRAMSGTSMSAPHVSGGAAVVLQARPELTPLQLKQVLTSSAAATTAHVLQQGAGPMDVNRAISQQVVAAPNVELGSFPYDTEQAATETFVTLSNIGDEAVTLRLKMDLIGEDGSTQLPATLAGLGVKEITVPANGTANVPVWIDPSVGLRSGAYGAISGRIIGISNKQDVRVTVPVSFWIEPPQVEVTFNVTDHMGLPATSFSKVYIINEEDDWGRVAYLDNGTASVALAKGNYSFIANIMTFDNASTSSGLVETAAQMAYLDYKIDSDTQLTFDSRTAKKVEFKAAKPLATQGFSFGFTYALDDNKVAKLAAMELAPDYVNNFYAWSQGHDDRFRSFVTTRAIAPETVIKMANGDVLDYVNQGLSLAFNGEGEAQVVAVGDASYSTDWSQFDLQGKVALIANPYYLTSYMMSNVMQRGAVGVIFYRPGMPGRYKTAITGTAKIPVVAVSAAQGEQLADLVASGKDTVSWSGTAAEYSPYAYSINHITDGRIQAGQIRLHEADMHKVVARYHSQDDTRPVWTDVMAMTNSTGEFYSTGSPQMLMAPIEREEFYTATSKNMWTNIVMQSNTLQVYGGYFDGPRMMTAGAVETTDWLKLGRTGSLSSGGSSIAARDTNVLSFGFTTYGDGAGHDAATGMNESGLYGVTIDGQSTYLNSGMVTVPDYPVEVTLQLRSYPRGVGKQSPLADHLGSYFHGFYSFTTDASKQGPQAVLMPKLEIPVALDNTTAAGVPMAIKLSGLLDGVGVTDLAEVTLQYGYGQECTLTTPSVANYCPVPNKFDPSSWQDAEIIQQNGEWVAIVPNAAAAGEFVHLKVTMAYNQNSSASQIMMRAYMLK</sequence>
<evidence type="ECO:0000256" key="1">
    <source>
        <dbReference type="ARBA" id="ARBA00011073"/>
    </source>
</evidence>
<dbReference type="SUPFAM" id="SSF52025">
    <property type="entry name" value="PA domain"/>
    <property type="match status" value="1"/>
</dbReference>
<keyword evidence="3 6" id="KW-0645">Protease</keyword>
<feature type="active site" description="Charge relay system" evidence="6">
    <location>
        <position position="263"/>
    </location>
</feature>
<dbReference type="EMBL" id="JAKOGG010000003">
    <property type="protein sequence ID" value="MCS4555796.1"/>
    <property type="molecule type" value="Genomic_DNA"/>
</dbReference>
<proteinExistence type="inferred from homology"/>
<organism evidence="10 11">
    <name type="scientific">Shewanella electrica</name>
    <dbReference type="NCBI Taxonomy" id="515560"/>
    <lineage>
        <taxon>Bacteria</taxon>
        <taxon>Pseudomonadati</taxon>
        <taxon>Pseudomonadota</taxon>
        <taxon>Gammaproteobacteria</taxon>
        <taxon>Alteromonadales</taxon>
        <taxon>Shewanellaceae</taxon>
        <taxon>Shewanella</taxon>
    </lineage>
</organism>
<keyword evidence="2" id="KW-0134">Cell wall</keyword>
<evidence type="ECO:0000256" key="3">
    <source>
        <dbReference type="ARBA" id="ARBA00022670"/>
    </source>
</evidence>
<keyword evidence="4 6" id="KW-0378">Hydrolase</keyword>
<dbReference type="SUPFAM" id="SSF52743">
    <property type="entry name" value="Subtilisin-like"/>
    <property type="match status" value="1"/>
</dbReference>
<feature type="signal peptide" evidence="7">
    <location>
        <begin position="1"/>
        <end position="29"/>
    </location>
</feature>
<gene>
    <name evidence="10" type="ORF">L9G74_05040</name>
</gene>
<dbReference type="InterPro" id="IPR023828">
    <property type="entry name" value="Peptidase_S8_Ser-AS"/>
</dbReference>
<evidence type="ECO:0000313" key="10">
    <source>
        <dbReference type="EMBL" id="MCS4555796.1"/>
    </source>
</evidence>
<dbReference type="InterPro" id="IPR046450">
    <property type="entry name" value="PA_dom_sf"/>
</dbReference>
<dbReference type="PANTHER" id="PTHR43806">
    <property type="entry name" value="PEPTIDASE S8"/>
    <property type="match status" value="1"/>
</dbReference>
<reference evidence="10 11" key="1">
    <citation type="submission" date="2022-02" db="EMBL/GenBank/DDBJ databases">
        <authorList>
            <person name="Zhuang L."/>
        </authorList>
    </citation>
    <scope>NUCLEOTIDE SEQUENCE [LARGE SCALE GENOMIC DNA]</scope>
    <source>
        <strain evidence="10 11">C32</strain>
    </source>
</reference>
<dbReference type="InterPro" id="IPR050131">
    <property type="entry name" value="Peptidase_S8_subtilisin-like"/>
</dbReference>
<accession>A0ABT2FKP5</accession>
<dbReference type="Pfam" id="PF00082">
    <property type="entry name" value="Peptidase_S8"/>
    <property type="match status" value="1"/>
</dbReference>
<comment type="caution">
    <text evidence="10">The sequence shown here is derived from an EMBL/GenBank/DDBJ whole genome shotgun (WGS) entry which is preliminary data.</text>
</comment>
<dbReference type="PROSITE" id="PS00138">
    <property type="entry name" value="SUBTILASE_SER"/>
    <property type="match status" value="1"/>
</dbReference>
<protein>
    <submittedName>
        <fullName evidence="10">S8 family serine peptidase</fullName>
    </submittedName>
</protein>
<evidence type="ECO:0000256" key="6">
    <source>
        <dbReference type="PROSITE-ProRule" id="PRU01240"/>
    </source>
</evidence>
<dbReference type="PRINTS" id="PR00723">
    <property type="entry name" value="SUBTILISIN"/>
</dbReference>
<evidence type="ECO:0000256" key="4">
    <source>
        <dbReference type="ARBA" id="ARBA00022801"/>
    </source>
</evidence>
<comment type="similarity">
    <text evidence="1 6">Belongs to the peptidase S8 family.</text>
</comment>
<keyword evidence="5 6" id="KW-0720">Serine protease</keyword>
<dbReference type="Gene3D" id="3.40.50.200">
    <property type="entry name" value="Peptidase S8/S53 domain"/>
    <property type="match status" value="1"/>
</dbReference>
<dbReference type="InterPro" id="IPR000209">
    <property type="entry name" value="Peptidase_S8/S53_dom"/>
</dbReference>
<keyword evidence="2" id="KW-0964">Secreted</keyword>
<dbReference type="InterPro" id="IPR015500">
    <property type="entry name" value="Peptidase_S8_subtilisin-rel"/>
</dbReference>
<feature type="active site" description="Charge relay system" evidence="6">
    <location>
        <position position="433"/>
    </location>
</feature>
<evidence type="ECO:0000256" key="5">
    <source>
        <dbReference type="ARBA" id="ARBA00022825"/>
    </source>
</evidence>
<keyword evidence="7" id="KW-0732">Signal</keyword>
<feature type="active site" description="Charge relay system" evidence="6">
    <location>
        <position position="230"/>
    </location>
</feature>
<keyword evidence="11" id="KW-1185">Reference proteome</keyword>
<name>A0ABT2FKP5_9GAMM</name>
<evidence type="ECO:0000259" key="8">
    <source>
        <dbReference type="Pfam" id="PF00082"/>
    </source>
</evidence>
<dbReference type="Proteomes" id="UP001201549">
    <property type="component" value="Unassembled WGS sequence"/>
</dbReference>
<dbReference type="Gene3D" id="3.50.30.30">
    <property type="match status" value="1"/>
</dbReference>
<evidence type="ECO:0000313" key="11">
    <source>
        <dbReference type="Proteomes" id="UP001201549"/>
    </source>
</evidence>
<evidence type="ECO:0000256" key="2">
    <source>
        <dbReference type="ARBA" id="ARBA00022512"/>
    </source>
</evidence>
<dbReference type="RefSeq" id="WP_238895208.1">
    <property type="nucleotide sequence ID" value="NZ_JAKOGG010000003.1"/>
</dbReference>
<evidence type="ECO:0000256" key="7">
    <source>
        <dbReference type="SAM" id="SignalP"/>
    </source>
</evidence>
<evidence type="ECO:0000259" key="9">
    <source>
        <dbReference type="Pfam" id="PF02225"/>
    </source>
</evidence>
<reference evidence="11" key="2">
    <citation type="submission" date="2023-07" db="EMBL/GenBank/DDBJ databases">
        <title>Shewanella mangrovi sp. nov., an acetaldehyde- degrading bacterium isolated from mangrove sediment.</title>
        <authorList>
            <person name="Liu Y."/>
        </authorList>
    </citation>
    <scope>NUCLEOTIDE SEQUENCE [LARGE SCALE GENOMIC DNA]</scope>
    <source>
        <strain evidence="11">C32</strain>
    </source>
</reference>
<feature type="chain" id="PRO_5045170360" evidence="7">
    <location>
        <begin position="30"/>
        <end position="1259"/>
    </location>
</feature>
<dbReference type="PANTHER" id="PTHR43806:SF11">
    <property type="entry name" value="CEREVISIN-RELATED"/>
    <property type="match status" value="1"/>
</dbReference>
<dbReference type="PROSITE" id="PS51892">
    <property type="entry name" value="SUBTILASE"/>
    <property type="match status" value="1"/>
</dbReference>
<feature type="domain" description="PA" evidence="9">
    <location>
        <begin position="800"/>
        <end position="882"/>
    </location>
</feature>
<dbReference type="InterPro" id="IPR003137">
    <property type="entry name" value="PA_domain"/>
</dbReference>
<dbReference type="InterPro" id="IPR036852">
    <property type="entry name" value="Peptidase_S8/S53_dom_sf"/>
</dbReference>
<dbReference type="Pfam" id="PF02225">
    <property type="entry name" value="PA"/>
    <property type="match status" value="1"/>
</dbReference>
<feature type="domain" description="Peptidase S8/S53" evidence="8">
    <location>
        <begin position="222"/>
        <end position="479"/>
    </location>
</feature>